<keyword evidence="9" id="KW-0573">Peptidoglycan synthesis</keyword>
<evidence type="ECO:0000256" key="8">
    <source>
        <dbReference type="ARBA" id="ARBA00022960"/>
    </source>
</evidence>
<gene>
    <name evidence="17" type="ORF">G1H10_02895</name>
</gene>
<dbReference type="SUPFAM" id="SSF56601">
    <property type="entry name" value="beta-lactamase/transpeptidase-like"/>
    <property type="match status" value="1"/>
</dbReference>
<keyword evidence="8" id="KW-0133">Cell shape</keyword>
<dbReference type="InterPro" id="IPR001460">
    <property type="entry name" value="PCN-bd_Tpept"/>
</dbReference>
<evidence type="ECO:0000256" key="12">
    <source>
        <dbReference type="ARBA" id="ARBA00034000"/>
    </source>
</evidence>
<dbReference type="FunFam" id="1.10.3810.10:FF:000001">
    <property type="entry name" value="Penicillin-binding protein 1A"/>
    <property type="match status" value="1"/>
</dbReference>
<dbReference type="RefSeq" id="WP_163732437.1">
    <property type="nucleotide sequence ID" value="NZ_JAAGOA010000002.1"/>
</dbReference>
<evidence type="ECO:0000256" key="14">
    <source>
        <dbReference type="SAM" id="MobiDB-lite"/>
    </source>
</evidence>
<dbReference type="InterPro" id="IPR050396">
    <property type="entry name" value="Glycosyltr_51/Transpeptidase"/>
</dbReference>
<keyword evidence="6" id="KW-0808">Transferase</keyword>
<keyword evidence="5" id="KW-0328">Glycosyltransferase</keyword>
<evidence type="ECO:0000256" key="1">
    <source>
        <dbReference type="ARBA" id="ARBA00007090"/>
    </source>
</evidence>
<evidence type="ECO:0000259" key="15">
    <source>
        <dbReference type="Pfam" id="PF00905"/>
    </source>
</evidence>
<dbReference type="GO" id="GO:0009002">
    <property type="term" value="F:serine-type D-Ala-D-Ala carboxypeptidase activity"/>
    <property type="evidence" value="ECO:0007669"/>
    <property type="project" value="UniProtKB-EC"/>
</dbReference>
<evidence type="ECO:0000256" key="3">
    <source>
        <dbReference type="ARBA" id="ARBA00022645"/>
    </source>
</evidence>
<evidence type="ECO:0000256" key="9">
    <source>
        <dbReference type="ARBA" id="ARBA00022984"/>
    </source>
</evidence>
<dbReference type="Pfam" id="PF00905">
    <property type="entry name" value="Transpeptidase"/>
    <property type="match status" value="1"/>
</dbReference>
<dbReference type="PANTHER" id="PTHR32282:SF33">
    <property type="entry name" value="PEPTIDOGLYCAN GLYCOSYLTRANSFERASE"/>
    <property type="match status" value="1"/>
</dbReference>
<comment type="catalytic activity">
    <reaction evidence="13">
        <text>[GlcNAc-(1-&gt;4)-Mur2Ac(oyl-L-Ala-gamma-D-Glu-L-Lys-D-Ala-D-Ala)](n)-di-trans,octa-cis-undecaprenyl diphosphate + beta-D-GlcNAc-(1-&gt;4)-Mur2Ac(oyl-L-Ala-gamma-D-Glu-L-Lys-D-Ala-D-Ala)-di-trans,octa-cis-undecaprenyl diphosphate = [GlcNAc-(1-&gt;4)-Mur2Ac(oyl-L-Ala-gamma-D-Glu-L-Lys-D-Ala-D-Ala)](n+1)-di-trans,octa-cis-undecaprenyl diphosphate + di-trans,octa-cis-undecaprenyl diphosphate + H(+)</text>
        <dbReference type="Rhea" id="RHEA:23708"/>
        <dbReference type="Rhea" id="RHEA-COMP:9602"/>
        <dbReference type="Rhea" id="RHEA-COMP:9603"/>
        <dbReference type="ChEBI" id="CHEBI:15378"/>
        <dbReference type="ChEBI" id="CHEBI:58405"/>
        <dbReference type="ChEBI" id="CHEBI:60033"/>
        <dbReference type="ChEBI" id="CHEBI:78435"/>
        <dbReference type="EC" id="2.4.99.28"/>
    </reaction>
</comment>
<evidence type="ECO:0000256" key="5">
    <source>
        <dbReference type="ARBA" id="ARBA00022676"/>
    </source>
</evidence>
<comment type="catalytic activity">
    <reaction evidence="12">
        <text>Preferential cleavage: (Ac)2-L-Lys-D-Ala-|-D-Ala. Also transpeptidation of peptidyl-alanyl moieties that are N-acyl substituents of D-alanine.</text>
        <dbReference type="EC" id="3.4.16.4"/>
    </reaction>
</comment>
<feature type="domain" description="Penicillin-binding protein transpeptidase" evidence="15">
    <location>
        <begin position="361"/>
        <end position="636"/>
    </location>
</feature>
<proteinExistence type="inferred from homology"/>
<evidence type="ECO:0000256" key="2">
    <source>
        <dbReference type="ARBA" id="ARBA00007739"/>
    </source>
</evidence>
<evidence type="ECO:0000256" key="11">
    <source>
        <dbReference type="ARBA" id="ARBA00023316"/>
    </source>
</evidence>
<keyword evidence="3" id="KW-0121">Carboxypeptidase</keyword>
<keyword evidence="11" id="KW-0961">Cell wall biogenesis/degradation</keyword>
<dbReference type="Proteomes" id="UP000475214">
    <property type="component" value="Unassembled WGS sequence"/>
</dbReference>
<dbReference type="GO" id="GO:0071555">
    <property type="term" value="P:cell wall organization"/>
    <property type="evidence" value="ECO:0007669"/>
    <property type="project" value="UniProtKB-KW"/>
</dbReference>
<name>A0A6L9S2S0_9ACTN</name>
<dbReference type="AlphaFoldDB" id="A0A6L9S2S0"/>
<comment type="similarity">
    <text evidence="1">In the C-terminal section; belongs to the transpeptidase family.</text>
</comment>
<dbReference type="GO" id="GO:0030288">
    <property type="term" value="C:outer membrane-bounded periplasmic space"/>
    <property type="evidence" value="ECO:0007669"/>
    <property type="project" value="TreeGrafter"/>
</dbReference>
<dbReference type="InterPro" id="IPR023346">
    <property type="entry name" value="Lysozyme-like_dom_sf"/>
</dbReference>
<evidence type="ECO:0000256" key="13">
    <source>
        <dbReference type="ARBA" id="ARBA00049902"/>
    </source>
</evidence>
<evidence type="ECO:0000256" key="4">
    <source>
        <dbReference type="ARBA" id="ARBA00022670"/>
    </source>
</evidence>
<evidence type="ECO:0000259" key="16">
    <source>
        <dbReference type="Pfam" id="PF00912"/>
    </source>
</evidence>
<dbReference type="EMBL" id="JAAGOA010000002">
    <property type="protein sequence ID" value="NED99110.1"/>
    <property type="molecule type" value="Genomic_DNA"/>
</dbReference>
<organism evidence="17 18">
    <name type="scientific">Phytoactinopolyspora halotolerans</name>
    <dbReference type="NCBI Taxonomy" id="1981512"/>
    <lineage>
        <taxon>Bacteria</taxon>
        <taxon>Bacillati</taxon>
        <taxon>Actinomycetota</taxon>
        <taxon>Actinomycetes</taxon>
        <taxon>Jiangellales</taxon>
        <taxon>Jiangellaceae</taxon>
        <taxon>Phytoactinopolyspora</taxon>
    </lineage>
</organism>
<reference evidence="17 18" key="1">
    <citation type="submission" date="2020-02" db="EMBL/GenBank/DDBJ databases">
        <authorList>
            <person name="Li X.-J."/>
            <person name="Han X.-M."/>
        </authorList>
    </citation>
    <scope>NUCLEOTIDE SEQUENCE [LARGE SCALE GENOMIC DNA]</scope>
    <source>
        <strain evidence="17 18">CCTCC AB 2017055</strain>
    </source>
</reference>
<accession>A0A6L9S2S0</accession>
<dbReference type="InterPro" id="IPR001264">
    <property type="entry name" value="Glyco_trans_51"/>
</dbReference>
<dbReference type="GO" id="GO:0008955">
    <property type="term" value="F:peptidoglycan glycosyltransferase activity"/>
    <property type="evidence" value="ECO:0007669"/>
    <property type="project" value="UniProtKB-EC"/>
</dbReference>
<dbReference type="Gene3D" id="1.10.3810.10">
    <property type="entry name" value="Biosynthetic peptidoglycan transglycosylase-like"/>
    <property type="match status" value="1"/>
</dbReference>
<dbReference type="GO" id="GO:0006508">
    <property type="term" value="P:proteolysis"/>
    <property type="evidence" value="ECO:0007669"/>
    <property type="project" value="UniProtKB-KW"/>
</dbReference>
<feature type="region of interest" description="Disordered" evidence="14">
    <location>
        <begin position="685"/>
        <end position="711"/>
    </location>
</feature>
<dbReference type="InterPro" id="IPR012338">
    <property type="entry name" value="Beta-lactam/transpept-like"/>
</dbReference>
<dbReference type="InterPro" id="IPR036950">
    <property type="entry name" value="PBP_transglycosylase"/>
</dbReference>
<dbReference type="Gene3D" id="3.40.710.10">
    <property type="entry name" value="DD-peptidase/beta-lactamase superfamily"/>
    <property type="match status" value="1"/>
</dbReference>
<keyword evidence="7" id="KW-0378">Hydrolase</keyword>
<sequence length="711" mass="75144">MASRLAAIVVNLRRSLIVVGVASLSGVLLAGLALPVVAGVGLMARETAQTFQEMPSELAHLPLPERSTVLDADGNVLATFYSENRIYVGLDNIAPAMRDAMLAIEDDRFYDRGPIDFQGTARALIRNVEAGETTGGGSTLTQQYVKLVRLAQAETDAERAEVLESSGIDGYRRKLEELRMAIGVEEQYTKDEIFERYLNIAYFGAGAYGVEAAARAFFSTTAADLTLPQAATIAGLVQSPSATDPTRNPEPALNRRNVVLDRMAETGRITEAEAAQARETDLGLNLSASPNGCVSSYAGFFCDYLLHEVRTLSELGDTPEEREDRLLTGGLTIQATIDRDIQEAADAAIADRVGATDEPIGAAATVEPSSGFIRALSNSRTYGDEGAGSSFINYAVDASMGGGAGIQSGSTFKTWVLAAAIRQGRGVDTAINSPQTIDMSDEPFRICQNGQTVTRDPDYTPANSTGSGTFTMRQATERSVNTYFIELSQRTGLCDPATIAQGAGVYRADGAELRQVPSFALGSNEVSPLAMAGGYGMFANRGMYCPSTSIATITDTNGEVLVDHTDPDCERVLDADVADTVADVLAGVISTPGATGTRMQLNDGRPAAGKTGTTNDSIAVWFAGFTPQLATGVAVADVDGRITSLVNHEFHGDRLGSSGVCGGCIPGPIWKDIMDAAHEDLDVVDFPQPDPETLQGDQPAQRPETAGNDAE</sequence>
<dbReference type="GO" id="GO:0009252">
    <property type="term" value="P:peptidoglycan biosynthetic process"/>
    <property type="evidence" value="ECO:0007669"/>
    <property type="project" value="UniProtKB-KW"/>
</dbReference>
<comment type="caution">
    <text evidence="17">The sequence shown here is derived from an EMBL/GenBank/DDBJ whole genome shotgun (WGS) entry which is preliminary data.</text>
</comment>
<dbReference type="PANTHER" id="PTHR32282">
    <property type="entry name" value="BINDING PROTEIN TRANSPEPTIDASE, PUTATIVE-RELATED"/>
    <property type="match status" value="1"/>
</dbReference>
<protein>
    <submittedName>
        <fullName evidence="17">Penicillin-binding protein</fullName>
    </submittedName>
</protein>
<dbReference type="Pfam" id="PF00912">
    <property type="entry name" value="Transgly"/>
    <property type="match status" value="1"/>
</dbReference>
<evidence type="ECO:0000256" key="7">
    <source>
        <dbReference type="ARBA" id="ARBA00022801"/>
    </source>
</evidence>
<evidence type="ECO:0000256" key="6">
    <source>
        <dbReference type="ARBA" id="ARBA00022679"/>
    </source>
</evidence>
<dbReference type="SUPFAM" id="SSF53955">
    <property type="entry name" value="Lysozyme-like"/>
    <property type="match status" value="1"/>
</dbReference>
<dbReference type="GO" id="GO:0008360">
    <property type="term" value="P:regulation of cell shape"/>
    <property type="evidence" value="ECO:0007669"/>
    <property type="project" value="UniProtKB-KW"/>
</dbReference>
<evidence type="ECO:0000313" key="18">
    <source>
        <dbReference type="Proteomes" id="UP000475214"/>
    </source>
</evidence>
<keyword evidence="10" id="KW-0511">Multifunctional enzyme</keyword>
<keyword evidence="4" id="KW-0645">Protease</keyword>
<evidence type="ECO:0000313" key="17">
    <source>
        <dbReference type="EMBL" id="NED99110.1"/>
    </source>
</evidence>
<dbReference type="GO" id="GO:0008658">
    <property type="term" value="F:penicillin binding"/>
    <property type="evidence" value="ECO:0007669"/>
    <property type="project" value="InterPro"/>
</dbReference>
<keyword evidence="18" id="KW-1185">Reference proteome</keyword>
<feature type="domain" description="Glycosyl transferase family 51" evidence="16">
    <location>
        <begin position="74"/>
        <end position="263"/>
    </location>
</feature>
<comment type="similarity">
    <text evidence="2">In the N-terminal section; belongs to the glycosyltransferase 51 family.</text>
</comment>
<evidence type="ECO:0000256" key="10">
    <source>
        <dbReference type="ARBA" id="ARBA00023268"/>
    </source>
</evidence>